<dbReference type="OMA" id="EFSNHMS"/>
<dbReference type="InterPro" id="IPR050392">
    <property type="entry name" value="Collagen/C1q_domain"/>
</dbReference>
<dbReference type="SMART" id="SM00110">
    <property type="entry name" value="C1Q"/>
    <property type="match status" value="1"/>
</dbReference>
<evidence type="ECO:0000256" key="3">
    <source>
        <dbReference type="ARBA" id="ARBA00022729"/>
    </source>
</evidence>
<evidence type="ECO:0000256" key="4">
    <source>
        <dbReference type="ARBA" id="ARBA00023054"/>
    </source>
</evidence>
<feature type="domain" description="EMI" evidence="8">
    <location>
        <begin position="91"/>
        <end position="167"/>
    </location>
</feature>
<dbReference type="Pfam" id="PF00386">
    <property type="entry name" value="C1q"/>
    <property type="match status" value="1"/>
</dbReference>
<feature type="region of interest" description="Disordered" evidence="6">
    <location>
        <begin position="1"/>
        <end position="33"/>
    </location>
</feature>
<evidence type="ECO:0000313" key="10">
    <source>
        <dbReference type="Proteomes" id="UP000287033"/>
    </source>
</evidence>
<dbReference type="GO" id="GO:0090051">
    <property type="term" value="P:negative regulation of cell migration involved in sprouting angiogenesis"/>
    <property type="evidence" value="ECO:0007669"/>
    <property type="project" value="TreeGrafter"/>
</dbReference>
<evidence type="ECO:0000259" key="7">
    <source>
        <dbReference type="PROSITE" id="PS50871"/>
    </source>
</evidence>
<evidence type="ECO:0000259" key="8">
    <source>
        <dbReference type="PROSITE" id="PS51041"/>
    </source>
</evidence>
<keyword evidence="3" id="KW-0732">Signal</keyword>
<dbReference type="OrthoDB" id="8963519at2759"/>
<evidence type="ECO:0000313" key="9">
    <source>
        <dbReference type="EMBL" id="GCC32220.1"/>
    </source>
</evidence>
<protein>
    <recommendedName>
        <fullName evidence="11">C1q domain-containing protein</fullName>
    </recommendedName>
</protein>
<evidence type="ECO:0000256" key="1">
    <source>
        <dbReference type="ARBA" id="ARBA00004613"/>
    </source>
</evidence>
<feature type="region of interest" description="Disordered" evidence="6">
    <location>
        <begin position="61"/>
        <end position="90"/>
    </location>
</feature>
<evidence type="ECO:0000256" key="2">
    <source>
        <dbReference type="ARBA" id="ARBA00022525"/>
    </source>
</evidence>
<keyword evidence="5" id="KW-1015">Disulfide bond</keyword>
<comment type="caution">
    <text evidence="9">The sequence shown here is derived from an EMBL/GenBank/DDBJ whole genome shotgun (WGS) entry which is preliminary data.</text>
</comment>
<reference evidence="9 10" key="1">
    <citation type="journal article" date="2018" name="Nat. Ecol. Evol.">
        <title>Shark genomes provide insights into elasmobranch evolution and the origin of vertebrates.</title>
        <authorList>
            <person name="Hara Y"/>
            <person name="Yamaguchi K"/>
            <person name="Onimaru K"/>
            <person name="Kadota M"/>
            <person name="Koyanagi M"/>
            <person name="Keeley SD"/>
            <person name="Tatsumi K"/>
            <person name="Tanaka K"/>
            <person name="Motone F"/>
            <person name="Kageyama Y"/>
            <person name="Nozu R"/>
            <person name="Adachi N"/>
            <person name="Nishimura O"/>
            <person name="Nakagawa R"/>
            <person name="Tanegashima C"/>
            <person name="Kiyatake I"/>
            <person name="Matsumoto R"/>
            <person name="Murakumo K"/>
            <person name="Nishida K"/>
            <person name="Terakita A"/>
            <person name="Kuratani S"/>
            <person name="Sato K"/>
            <person name="Hyodo S Kuraku.S."/>
        </authorList>
    </citation>
    <scope>NUCLEOTIDE SEQUENCE [LARGE SCALE GENOMIC DNA]</scope>
</reference>
<dbReference type="PANTHER" id="PTHR15427">
    <property type="entry name" value="EMILIN ELASTIN MICROFIBRIL INTERFACE-LOCATED PROTEIN ELASTIN MICROFIBRIL INTERFACER"/>
    <property type="match status" value="1"/>
</dbReference>
<keyword evidence="2" id="KW-0964">Secreted</keyword>
<feature type="domain" description="C1q" evidence="7">
    <location>
        <begin position="924"/>
        <end position="1055"/>
    </location>
</feature>
<proteinExistence type="predicted"/>
<evidence type="ECO:0008006" key="11">
    <source>
        <dbReference type="Google" id="ProtNLM"/>
    </source>
</evidence>
<dbReference type="PROSITE" id="PS50871">
    <property type="entry name" value="C1Q"/>
    <property type="match status" value="1"/>
</dbReference>
<dbReference type="EMBL" id="BEZZ01000420">
    <property type="protein sequence ID" value="GCC32220.1"/>
    <property type="molecule type" value="Genomic_DNA"/>
</dbReference>
<evidence type="ECO:0000256" key="6">
    <source>
        <dbReference type="SAM" id="MobiDB-lite"/>
    </source>
</evidence>
<dbReference type="InterPro" id="IPR008983">
    <property type="entry name" value="Tumour_necrosis_fac-like_dom"/>
</dbReference>
<dbReference type="GO" id="GO:0030948">
    <property type="term" value="P:negative regulation of vascular endothelial growth factor receptor signaling pathway"/>
    <property type="evidence" value="ECO:0007669"/>
    <property type="project" value="TreeGrafter"/>
</dbReference>
<dbReference type="Gene3D" id="2.60.120.40">
    <property type="match status" value="1"/>
</dbReference>
<dbReference type="SUPFAM" id="SSF49842">
    <property type="entry name" value="TNF-like"/>
    <property type="match status" value="1"/>
</dbReference>
<dbReference type="PROSITE" id="PS51041">
    <property type="entry name" value="EMI"/>
    <property type="match status" value="1"/>
</dbReference>
<gene>
    <name evidence="9" type="ORF">chiPu_0010681</name>
</gene>
<evidence type="ECO:0000256" key="5">
    <source>
        <dbReference type="ARBA" id="ARBA00023157"/>
    </source>
</evidence>
<dbReference type="Pfam" id="PF07546">
    <property type="entry name" value="EMI"/>
    <property type="match status" value="1"/>
</dbReference>
<dbReference type="InterPro" id="IPR001073">
    <property type="entry name" value="C1q_dom"/>
</dbReference>
<dbReference type="PRINTS" id="PR00007">
    <property type="entry name" value="COMPLEMNTC1Q"/>
</dbReference>
<name>A0A401SPB1_CHIPU</name>
<dbReference type="GO" id="GO:0005576">
    <property type="term" value="C:extracellular region"/>
    <property type="evidence" value="ECO:0007669"/>
    <property type="project" value="UniProtKB-SubCell"/>
</dbReference>
<keyword evidence="10" id="KW-1185">Reference proteome</keyword>
<sequence length="1055" mass="120859">MKGPANYPGNGGKDFFREVAESNGYRGTQHPQGFDRIEGRAYTELDAWGYEVVQGTNKPFSYVRTTSSDSSKRRTQSTATNTRAPSKPSPGRNWCAFVKSKLSSTVVSCGVERFVQRIVEPCMNGMLNCPRVVYQSALRPMYKVKQMIVTSLEWKCCPEYTGPNCEHTVLKELVATGSLETLEGQQTIKAFINPTEHITSNDDLQGSDLKLHLPQDDVSATTASTQPFQELLNNLSQINPSIENKENRTEFLALQDVLKTHVESYLRQHLHSLWTTFDKSLQDLSDIVLNLSKDIEVNTKNINGLLSQRTPQRELEEISTKLQSKLDENTDQLQKIKNMLSDQQRKFDYELHTQKVNLDHNLTMIKTETDLKIKRSQKIIQMKSHFLDNATAELKEEQGRLWQQIHTLNHRLSKITELKDSKSCPSCNSKHIHQVRGLSKQDFDHLRETIEIHSRNLTHLSRIFGLYHPMSKVPTDIEQQLEKNESSCALLVAGLKREVNQKLNDTNIVLRENILRLNVSFNNQSSNREEHIYNLDNDVKELKRKLYSMLEGDQICDCQNLIQDYVVVVNSLRNASNFMDKIYFDLSDLKQQELDLRINLNYSVQDLFRSLQQKHQDVQNVLYLHQKEVGTLTENIATLKKNFTMIMGEISHLKKIDATLDSWIKYLNSSFNSLLEDTLRHTVILQSVTGQDILEITSEDAPGLQKLSISNLNQNFNLTQEDLVLHKMILESINNRLHILEQSNDKIKELIRSDHSKNVSRENSSEIADRDHRSLEYMEPKYEAVEKEQMDDSKYDSNEISTIKKDFETLNLQVTKLEAHCNSEALYYNWSFEQIKQLIVESVNTVQSDVSSLKQHLDGHISMFQKLIGNRSNLFTNGTFRIGRGGFGSKRMRKQHRQSHEGNKLLGFYGNSSTVVNQINIPDIQESDVAFYVGLTNNSGTDLPLKFDQIFLNYGDGYSMEKGYFRAPLKGVYVFVATVEFSHGHGLGYLSVDGTHTITLHSSREKHQHNNLAWGYSILQLNKGQLVWIEVTQGIASQQTPPETTFGGFLLFKTF</sequence>
<dbReference type="AlphaFoldDB" id="A0A401SPB1"/>
<comment type="subcellular location">
    <subcellularLocation>
        <location evidence="1">Secreted</location>
    </subcellularLocation>
</comment>
<dbReference type="Proteomes" id="UP000287033">
    <property type="component" value="Unassembled WGS sequence"/>
</dbReference>
<dbReference type="InterPro" id="IPR011489">
    <property type="entry name" value="EMI_domain"/>
</dbReference>
<dbReference type="PANTHER" id="PTHR15427:SF6">
    <property type="entry name" value="MULTIMERIN-2"/>
    <property type="match status" value="1"/>
</dbReference>
<organism evidence="9 10">
    <name type="scientific">Chiloscyllium punctatum</name>
    <name type="common">Brownbanded bambooshark</name>
    <name type="synonym">Hemiscyllium punctatum</name>
    <dbReference type="NCBI Taxonomy" id="137246"/>
    <lineage>
        <taxon>Eukaryota</taxon>
        <taxon>Metazoa</taxon>
        <taxon>Chordata</taxon>
        <taxon>Craniata</taxon>
        <taxon>Vertebrata</taxon>
        <taxon>Chondrichthyes</taxon>
        <taxon>Elasmobranchii</taxon>
        <taxon>Galeomorphii</taxon>
        <taxon>Galeoidea</taxon>
        <taxon>Orectolobiformes</taxon>
        <taxon>Hemiscylliidae</taxon>
        <taxon>Chiloscyllium</taxon>
    </lineage>
</organism>
<keyword evidence="4" id="KW-0175">Coiled coil</keyword>
<accession>A0A401SPB1</accession>
<dbReference type="STRING" id="137246.A0A401SPB1"/>